<name>A0A1I6B5A7_9BACI</name>
<comment type="caution">
    <text evidence="1">The sequence shown here is derived from an EMBL/GenBank/DDBJ whole genome shotgun (WGS) entry which is preliminary data.</text>
</comment>
<dbReference type="Proteomes" id="UP000182762">
    <property type="component" value="Unassembled WGS sequence"/>
</dbReference>
<organism evidence="1 2">
    <name type="scientific">Priestia endophytica DSM 13796</name>
    <dbReference type="NCBI Taxonomy" id="1121089"/>
    <lineage>
        <taxon>Bacteria</taxon>
        <taxon>Bacillati</taxon>
        <taxon>Bacillota</taxon>
        <taxon>Bacilli</taxon>
        <taxon>Bacillales</taxon>
        <taxon>Bacillaceae</taxon>
        <taxon>Priestia</taxon>
    </lineage>
</organism>
<reference evidence="1 2" key="1">
    <citation type="submission" date="2016-10" db="EMBL/GenBank/DDBJ databases">
        <authorList>
            <person name="Varghese N."/>
            <person name="Submissions S."/>
        </authorList>
    </citation>
    <scope>NUCLEOTIDE SEQUENCE [LARGE SCALE GENOMIC DNA]</scope>
    <source>
        <strain evidence="1 2">DSM 13796</strain>
    </source>
</reference>
<proteinExistence type="predicted"/>
<dbReference type="RefSeq" id="WP_061805584.1">
    <property type="nucleotide sequence ID" value="NZ_FOXX01000008.1"/>
</dbReference>
<gene>
    <name evidence="1" type="ORF">SAMN02745910_03284</name>
</gene>
<sequence length="177" mass="20662">MYDPTVFDNLKVAFENELYDLDNLEEEITIVSRTDTLEMSIMAKEFRLGFQLSDEHAVTAEVCLYASLQDLASEILEDPNSNPSCTLRLFFYVDIDRNKVEAQCSKIEKGLGDIWTQQNPPKQTLQYQYGREKTIHNTIEINFNRKINENQMEDIPNLIEHMLHSLEMLTDMYKEAL</sequence>
<evidence type="ECO:0000313" key="1">
    <source>
        <dbReference type="EMBL" id="SFQ76099.1"/>
    </source>
</evidence>
<dbReference type="EMBL" id="FOXX01000008">
    <property type="protein sequence ID" value="SFQ76099.1"/>
    <property type="molecule type" value="Genomic_DNA"/>
</dbReference>
<keyword evidence="2" id="KW-1185">Reference proteome</keyword>
<evidence type="ECO:0008006" key="3">
    <source>
        <dbReference type="Google" id="ProtNLM"/>
    </source>
</evidence>
<dbReference type="GeneID" id="93711894"/>
<evidence type="ECO:0000313" key="2">
    <source>
        <dbReference type="Proteomes" id="UP000182762"/>
    </source>
</evidence>
<accession>A0A1I6B5A7</accession>
<protein>
    <recommendedName>
        <fullName evidence="3">Group-specific protein</fullName>
    </recommendedName>
</protein>